<dbReference type="SUPFAM" id="SSF52821">
    <property type="entry name" value="Rhodanese/Cell cycle control phosphatase"/>
    <property type="match status" value="1"/>
</dbReference>
<dbReference type="InterPro" id="IPR001763">
    <property type="entry name" value="Rhodanese-like_dom"/>
</dbReference>
<dbReference type="Pfam" id="PF26341">
    <property type="entry name" value="AAA_SelU"/>
    <property type="match status" value="1"/>
</dbReference>
<dbReference type="NCBIfam" id="NF008750">
    <property type="entry name" value="PRK11784.1-2"/>
    <property type="match status" value="1"/>
</dbReference>
<dbReference type="EMBL" id="QGKU01000068">
    <property type="protein sequence ID" value="PWR00807.1"/>
    <property type="molecule type" value="Genomic_DNA"/>
</dbReference>
<evidence type="ECO:0000313" key="3">
    <source>
        <dbReference type="EMBL" id="PWR00807.1"/>
    </source>
</evidence>
<dbReference type="GO" id="GO:0043828">
    <property type="term" value="F:tRNA 2-selenouridine synthase activity"/>
    <property type="evidence" value="ECO:0007669"/>
    <property type="project" value="InterPro"/>
</dbReference>
<name>A0A2V2LC10_9RHOB</name>
<feature type="domain" description="Rhodanese" evidence="2">
    <location>
        <begin position="18"/>
        <end position="131"/>
    </location>
</feature>
<dbReference type="InterPro" id="IPR058840">
    <property type="entry name" value="AAA_SelU"/>
</dbReference>
<dbReference type="Gene3D" id="3.40.250.10">
    <property type="entry name" value="Rhodanese-like domain"/>
    <property type="match status" value="1"/>
</dbReference>
<dbReference type="AlphaFoldDB" id="A0A2V2LC10"/>
<organism evidence="3 4">
    <name type="scientific">Meridianimarinicoccus roseus</name>
    <dbReference type="NCBI Taxonomy" id="2072018"/>
    <lineage>
        <taxon>Bacteria</taxon>
        <taxon>Pseudomonadati</taxon>
        <taxon>Pseudomonadota</taxon>
        <taxon>Alphaproteobacteria</taxon>
        <taxon>Rhodobacterales</taxon>
        <taxon>Paracoccaceae</taxon>
        <taxon>Meridianimarinicoccus</taxon>
    </lineage>
</organism>
<keyword evidence="4" id="KW-1185">Reference proteome</keyword>
<dbReference type="PROSITE" id="PS50206">
    <property type="entry name" value="RHODANESE_3"/>
    <property type="match status" value="1"/>
</dbReference>
<dbReference type="Proteomes" id="UP000245680">
    <property type="component" value="Unassembled WGS sequence"/>
</dbReference>
<dbReference type="Pfam" id="PF00581">
    <property type="entry name" value="Rhodanese"/>
    <property type="match status" value="1"/>
</dbReference>
<dbReference type="GO" id="GO:0002098">
    <property type="term" value="P:tRNA wobble uridine modification"/>
    <property type="evidence" value="ECO:0007669"/>
    <property type="project" value="InterPro"/>
</dbReference>
<dbReference type="OrthoDB" id="9808735at2"/>
<reference evidence="3 4" key="1">
    <citation type="submission" date="2018-05" db="EMBL/GenBank/DDBJ databases">
        <title>Rhodobacteraceae gen. nov., sp. nov. isolated from sea water.</title>
        <authorList>
            <person name="Ren Y."/>
        </authorList>
    </citation>
    <scope>NUCLEOTIDE SEQUENCE [LARGE SCALE GENOMIC DNA]</scope>
    <source>
        <strain evidence="3 4">TG-679</strain>
    </source>
</reference>
<evidence type="ECO:0000313" key="4">
    <source>
        <dbReference type="Proteomes" id="UP000245680"/>
    </source>
</evidence>
<evidence type="ECO:0000259" key="2">
    <source>
        <dbReference type="PROSITE" id="PS50206"/>
    </source>
</evidence>
<dbReference type="NCBIfam" id="TIGR03167">
    <property type="entry name" value="tRNA_sel_U_synt"/>
    <property type="match status" value="1"/>
</dbReference>
<dbReference type="NCBIfam" id="NF008752">
    <property type="entry name" value="PRK11784.1-4"/>
    <property type="match status" value="1"/>
</dbReference>
<dbReference type="InterPro" id="IPR036873">
    <property type="entry name" value="Rhodanese-like_dom_sf"/>
</dbReference>
<keyword evidence="1" id="KW-0711">Selenium</keyword>
<accession>A0A2V2LC10</accession>
<dbReference type="SMART" id="SM00450">
    <property type="entry name" value="RHOD"/>
    <property type="match status" value="1"/>
</dbReference>
<evidence type="ECO:0000256" key="1">
    <source>
        <dbReference type="ARBA" id="ARBA00023266"/>
    </source>
</evidence>
<dbReference type="PANTHER" id="PTHR30401">
    <property type="entry name" value="TRNA 2-SELENOURIDINE SYNTHASE"/>
    <property type="match status" value="1"/>
</dbReference>
<proteinExistence type="predicted"/>
<dbReference type="PANTHER" id="PTHR30401:SF0">
    <property type="entry name" value="TRNA 2-SELENOURIDINE SYNTHASE"/>
    <property type="match status" value="1"/>
</dbReference>
<dbReference type="RefSeq" id="WP_109813393.1">
    <property type="nucleotide sequence ID" value="NZ_QGKU01000068.1"/>
</dbReference>
<protein>
    <submittedName>
        <fullName evidence="3">tRNA 2-selenouridine(34) synthase MnmH</fullName>
    </submittedName>
</protein>
<dbReference type="InterPro" id="IPR017582">
    <property type="entry name" value="SelU"/>
</dbReference>
<gene>
    <name evidence="3" type="ORF">DKT77_19930</name>
</gene>
<sequence>MVYTLTSLNDLHRAGFDTLIDARSPAEYAEDRLPGAISLPVLDNDERAAVGTMYVQESRFGARKMGAALVLRNIAAHIDGPLADRPGGWRPLVYCWRGGQRSGTFGWLLREIGWRAETLEGGYQSFRRQVVADLYDRPIAGPLVVLAGMTCTAKTMLLHRLAGAGLQVLDLEGLARHRGSIFGGQAGGQPSQKAFESGIAMALARADPTRPVVVEAESSKVGDLIVPPSLWKAMCAAPRVEVTAPLATRAAFFPTAYPDLVADPAAFCALIGRLRRLHGAAQVAAWQAQVAEGDMEGVAAGLIAAHYDPRYAKSQARFAQNLRATVRLERLDPASLDAAVPTLAAHLLEAAHTG</sequence>
<comment type="caution">
    <text evidence="3">The sequence shown here is derived from an EMBL/GenBank/DDBJ whole genome shotgun (WGS) entry which is preliminary data.</text>
</comment>